<keyword evidence="2" id="KW-1185">Reference proteome</keyword>
<dbReference type="RefSeq" id="WP_193802048.1">
    <property type="nucleotide sequence ID" value="NZ_JADEWC010000059.1"/>
</dbReference>
<organism evidence="1 2">
    <name type="scientific">Cyanobacterium stanieri LEGE 03274</name>
    <dbReference type="NCBI Taxonomy" id="1828756"/>
    <lineage>
        <taxon>Bacteria</taxon>
        <taxon>Bacillati</taxon>
        <taxon>Cyanobacteriota</taxon>
        <taxon>Cyanophyceae</taxon>
        <taxon>Oscillatoriophycideae</taxon>
        <taxon>Chroococcales</taxon>
        <taxon>Geminocystaceae</taxon>
        <taxon>Cyanobacterium</taxon>
    </lineage>
</organism>
<gene>
    <name evidence="1" type="ORF">IQ215_14170</name>
</gene>
<protein>
    <submittedName>
        <fullName evidence="1">Uncharacterized protein</fullName>
    </submittedName>
</protein>
<evidence type="ECO:0000313" key="2">
    <source>
        <dbReference type="Proteomes" id="UP000654604"/>
    </source>
</evidence>
<dbReference type="EMBL" id="JADEWC010000059">
    <property type="protein sequence ID" value="MBE9223839.1"/>
    <property type="molecule type" value="Genomic_DNA"/>
</dbReference>
<comment type="caution">
    <text evidence="1">The sequence shown here is derived from an EMBL/GenBank/DDBJ whole genome shotgun (WGS) entry which is preliminary data.</text>
</comment>
<evidence type="ECO:0000313" key="1">
    <source>
        <dbReference type="EMBL" id="MBE9223839.1"/>
    </source>
</evidence>
<reference evidence="1 2" key="1">
    <citation type="submission" date="2020-10" db="EMBL/GenBank/DDBJ databases">
        <authorList>
            <person name="Castelo-Branco R."/>
            <person name="Eusebio N."/>
            <person name="Adriana R."/>
            <person name="Vieira A."/>
            <person name="Brugerolle De Fraissinette N."/>
            <person name="Rezende De Castro R."/>
            <person name="Schneider M.P."/>
            <person name="Vasconcelos V."/>
            <person name="Leao P.N."/>
        </authorList>
    </citation>
    <scope>NUCLEOTIDE SEQUENCE [LARGE SCALE GENOMIC DNA]</scope>
    <source>
        <strain evidence="1 2">LEGE 03274</strain>
    </source>
</reference>
<name>A0ABR9V8G6_9CHRO</name>
<sequence length="47" mass="5652">MLLLRYHLRAIVVKFLGIRCYDRGDRTETEFRGSKAKFLDKKYNSLE</sequence>
<accession>A0ABR9V8G6</accession>
<dbReference type="Proteomes" id="UP000654604">
    <property type="component" value="Unassembled WGS sequence"/>
</dbReference>
<proteinExistence type="predicted"/>